<dbReference type="InterPro" id="IPR036366">
    <property type="entry name" value="PGBDSf"/>
</dbReference>
<sequence length="255" mass="27807">MPTPSEHHPVRGRRAFLRVAAATPFVAGFGLLTTGAAHAYDWTRTMRDGDSGADVRELQIRIAGWAADSPRKTYVAVDGQFGPATEAALRRFQRAYGLTVNGVAGEQTHARLNALEDSDGSTTHFDYAEFHSKDGSGFSGGKVGSGTVKENVRRLMYKLEAVRKKVGNKPMNINSGFRSIRHNSNVGGASNSQHMYGIAADFASAGVSTRTFYVACETSGFSGLERYTVSWQHADSRVEYPYGARSWWWESGVVT</sequence>
<dbReference type="Gene3D" id="1.10.101.10">
    <property type="entry name" value="PGBD-like superfamily/PGBD"/>
    <property type="match status" value="1"/>
</dbReference>
<dbReference type="Pfam" id="PF08291">
    <property type="entry name" value="Peptidase_M15_3"/>
    <property type="match status" value="1"/>
</dbReference>
<dbReference type="InterPro" id="IPR009045">
    <property type="entry name" value="Zn_M74/Hedgehog-like"/>
</dbReference>
<organism evidence="3 4">
    <name type="scientific">Amycolatopsis cihanbeyliensis</name>
    <dbReference type="NCBI Taxonomy" id="1128664"/>
    <lineage>
        <taxon>Bacteria</taxon>
        <taxon>Bacillati</taxon>
        <taxon>Actinomycetota</taxon>
        <taxon>Actinomycetes</taxon>
        <taxon>Pseudonocardiales</taxon>
        <taxon>Pseudonocardiaceae</taxon>
        <taxon>Amycolatopsis</taxon>
    </lineage>
</organism>
<dbReference type="OrthoDB" id="9810670at2"/>
<proteinExistence type="predicted"/>
<gene>
    <name evidence="3" type="ORF">FB471_4517</name>
</gene>
<protein>
    <submittedName>
        <fullName evidence="3">Putative peptidoglycan binding protein</fullName>
    </submittedName>
</protein>
<comment type="caution">
    <text evidence="3">The sequence shown here is derived from an EMBL/GenBank/DDBJ whole genome shotgun (WGS) entry which is preliminary data.</text>
</comment>
<dbReference type="Pfam" id="PF01471">
    <property type="entry name" value="PG_binding_1"/>
    <property type="match status" value="1"/>
</dbReference>
<accession>A0A542DNM1</accession>
<dbReference type="AlphaFoldDB" id="A0A542DNM1"/>
<reference evidence="3 4" key="1">
    <citation type="submission" date="2019-06" db="EMBL/GenBank/DDBJ databases">
        <title>Sequencing the genomes of 1000 actinobacteria strains.</title>
        <authorList>
            <person name="Klenk H.-P."/>
        </authorList>
    </citation>
    <scope>NUCLEOTIDE SEQUENCE [LARGE SCALE GENOMIC DNA]</scope>
    <source>
        <strain evidence="3 4">DSM 45679</strain>
    </source>
</reference>
<dbReference type="PROSITE" id="PS51318">
    <property type="entry name" value="TAT"/>
    <property type="match status" value="1"/>
</dbReference>
<name>A0A542DNM1_AMYCI</name>
<feature type="domain" description="Peptidase M15A C-terminal" evidence="2">
    <location>
        <begin position="142"/>
        <end position="229"/>
    </location>
</feature>
<evidence type="ECO:0000259" key="2">
    <source>
        <dbReference type="Pfam" id="PF08291"/>
    </source>
</evidence>
<dbReference type="InterPro" id="IPR036365">
    <property type="entry name" value="PGBD-like_sf"/>
</dbReference>
<dbReference type="SUPFAM" id="SSF55166">
    <property type="entry name" value="Hedgehog/DD-peptidase"/>
    <property type="match status" value="1"/>
</dbReference>
<dbReference type="Proteomes" id="UP000320876">
    <property type="component" value="Unassembled WGS sequence"/>
</dbReference>
<keyword evidence="4" id="KW-1185">Reference proteome</keyword>
<feature type="domain" description="Peptidoglycan binding-like" evidence="1">
    <location>
        <begin position="51"/>
        <end position="112"/>
    </location>
</feature>
<dbReference type="EMBL" id="VFML01000001">
    <property type="protein sequence ID" value="TQJ04709.1"/>
    <property type="molecule type" value="Genomic_DNA"/>
</dbReference>
<evidence type="ECO:0000313" key="3">
    <source>
        <dbReference type="EMBL" id="TQJ04709.1"/>
    </source>
</evidence>
<evidence type="ECO:0000313" key="4">
    <source>
        <dbReference type="Proteomes" id="UP000320876"/>
    </source>
</evidence>
<dbReference type="InterPro" id="IPR013230">
    <property type="entry name" value="Peptidase_M15A_C"/>
</dbReference>
<dbReference type="InterPro" id="IPR002477">
    <property type="entry name" value="Peptidoglycan-bd-like"/>
</dbReference>
<evidence type="ECO:0000259" key="1">
    <source>
        <dbReference type="Pfam" id="PF01471"/>
    </source>
</evidence>
<dbReference type="InterPro" id="IPR006311">
    <property type="entry name" value="TAT_signal"/>
</dbReference>
<dbReference type="Gene3D" id="3.30.1380.10">
    <property type="match status" value="1"/>
</dbReference>
<dbReference type="SUPFAM" id="SSF47090">
    <property type="entry name" value="PGBD-like"/>
    <property type="match status" value="1"/>
</dbReference>
<dbReference type="RefSeq" id="WP_142000357.1">
    <property type="nucleotide sequence ID" value="NZ_VFML01000001.1"/>
</dbReference>